<evidence type="ECO:0000313" key="3">
    <source>
        <dbReference type="Proteomes" id="UP001501251"/>
    </source>
</evidence>
<dbReference type="RefSeq" id="WP_344915483.1">
    <property type="nucleotide sequence ID" value="NZ_BAABAQ010000001.1"/>
</dbReference>
<dbReference type="Pfam" id="PF19319">
    <property type="entry name" value="DUF5919"/>
    <property type="match status" value="1"/>
</dbReference>
<sequence>MAPNERLRSALLSAGISVRQLAEAVGVDPKTAERWVNTGRTPHPGIAHRAATVLQEDLANLWPAIEQGRRRHQGSGELIAAYPTRASAPLDMWRTLFERAEQHIGVLVYAANFLHESWPNLKEVLTSKAREGCRVRILLGDADSPVIRGRGAEERFGHGIESRCRVALMHYRPLAESSNVELRVHDTTLYNSLFLGDNHMIVNAHVFGMNAYGAPVYHLRRMREEGLFDTYATSFEAVWEQARLPGKEA</sequence>
<dbReference type="InterPro" id="IPR010982">
    <property type="entry name" value="Lambda_DNA-bd_dom_sf"/>
</dbReference>
<proteinExistence type="predicted"/>
<dbReference type="InterPro" id="IPR045697">
    <property type="entry name" value="DUF5919"/>
</dbReference>
<dbReference type="Gene3D" id="1.10.260.40">
    <property type="entry name" value="lambda repressor-like DNA-binding domains"/>
    <property type="match status" value="1"/>
</dbReference>
<evidence type="ECO:0000259" key="1">
    <source>
        <dbReference type="PROSITE" id="PS50943"/>
    </source>
</evidence>
<evidence type="ECO:0000313" key="2">
    <source>
        <dbReference type="EMBL" id="GAA4183321.1"/>
    </source>
</evidence>
<accession>A0ABP8AG22</accession>
<protein>
    <submittedName>
        <fullName evidence="2">DUF5919 domain-containing protein</fullName>
    </submittedName>
</protein>
<dbReference type="SUPFAM" id="SSF47413">
    <property type="entry name" value="lambda repressor-like DNA-binding domains"/>
    <property type="match status" value="1"/>
</dbReference>
<dbReference type="SMART" id="SM00530">
    <property type="entry name" value="HTH_XRE"/>
    <property type="match status" value="1"/>
</dbReference>
<dbReference type="Proteomes" id="UP001501251">
    <property type="component" value="Unassembled WGS sequence"/>
</dbReference>
<organism evidence="2 3">
    <name type="scientific">Streptosporangium oxazolinicum</name>
    <dbReference type="NCBI Taxonomy" id="909287"/>
    <lineage>
        <taxon>Bacteria</taxon>
        <taxon>Bacillati</taxon>
        <taxon>Actinomycetota</taxon>
        <taxon>Actinomycetes</taxon>
        <taxon>Streptosporangiales</taxon>
        <taxon>Streptosporangiaceae</taxon>
        <taxon>Streptosporangium</taxon>
    </lineage>
</organism>
<dbReference type="InterPro" id="IPR001387">
    <property type="entry name" value="Cro/C1-type_HTH"/>
</dbReference>
<feature type="domain" description="HTH cro/C1-type" evidence="1">
    <location>
        <begin position="7"/>
        <end position="61"/>
    </location>
</feature>
<dbReference type="EMBL" id="BAABAQ010000001">
    <property type="protein sequence ID" value="GAA4183321.1"/>
    <property type="molecule type" value="Genomic_DNA"/>
</dbReference>
<gene>
    <name evidence="2" type="ORF">GCM10022252_10580</name>
</gene>
<reference evidence="3" key="1">
    <citation type="journal article" date="2019" name="Int. J. Syst. Evol. Microbiol.">
        <title>The Global Catalogue of Microorganisms (GCM) 10K type strain sequencing project: providing services to taxonomists for standard genome sequencing and annotation.</title>
        <authorList>
            <consortium name="The Broad Institute Genomics Platform"/>
            <consortium name="The Broad Institute Genome Sequencing Center for Infectious Disease"/>
            <person name="Wu L."/>
            <person name="Ma J."/>
        </authorList>
    </citation>
    <scope>NUCLEOTIDE SEQUENCE [LARGE SCALE GENOMIC DNA]</scope>
    <source>
        <strain evidence="3">JCM 17388</strain>
    </source>
</reference>
<keyword evidence="3" id="KW-1185">Reference proteome</keyword>
<dbReference type="PROSITE" id="PS50943">
    <property type="entry name" value="HTH_CROC1"/>
    <property type="match status" value="1"/>
</dbReference>
<comment type="caution">
    <text evidence="2">The sequence shown here is derived from an EMBL/GenBank/DDBJ whole genome shotgun (WGS) entry which is preliminary data.</text>
</comment>
<dbReference type="SUPFAM" id="SSF56024">
    <property type="entry name" value="Phospholipase D/nuclease"/>
    <property type="match status" value="1"/>
</dbReference>
<name>A0ABP8AG22_9ACTN</name>
<dbReference type="CDD" id="cd00093">
    <property type="entry name" value="HTH_XRE"/>
    <property type="match status" value="1"/>
</dbReference>